<dbReference type="PROSITE" id="PS50885">
    <property type="entry name" value="HAMP"/>
    <property type="match status" value="1"/>
</dbReference>
<dbReference type="Gene3D" id="1.10.287.950">
    <property type="entry name" value="Methyl-accepting chemotaxis protein"/>
    <property type="match status" value="1"/>
</dbReference>
<dbReference type="PROSITE" id="PS50906">
    <property type="entry name" value="NIT"/>
    <property type="match status" value="1"/>
</dbReference>
<dbReference type="InterPro" id="IPR010910">
    <property type="entry name" value="Nitrate/nitrite_sensing_bac"/>
</dbReference>
<dbReference type="Proteomes" id="UP001491613">
    <property type="component" value="Unassembled WGS sequence"/>
</dbReference>
<keyword evidence="5 7" id="KW-0807">Transducer</keyword>
<comment type="caution">
    <text evidence="12">The sequence shown here is derived from an EMBL/GenBank/DDBJ whole genome shotgun (WGS) entry which is preliminary data.</text>
</comment>
<feature type="domain" description="Methyl-accepting transducer" evidence="9">
    <location>
        <begin position="378"/>
        <end position="614"/>
    </location>
</feature>
<dbReference type="Pfam" id="PF00015">
    <property type="entry name" value="MCPsignal"/>
    <property type="match status" value="1"/>
</dbReference>
<evidence type="ECO:0000256" key="2">
    <source>
        <dbReference type="ARBA" id="ARBA00022692"/>
    </source>
</evidence>
<dbReference type="PANTHER" id="PTHR32089:SF119">
    <property type="entry name" value="METHYL-ACCEPTING CHEMOTAXIS PROTEIN CTPL"/>
    <property type="match status" value="1"/>
</dbReference>
<evidence type="ECO:0000259" key="11">
    <source>
        <dbReference type="PROSITE" id="PS50906"/>
    </source>
</evidence>
<sequence length="657" mass="72212">MNRLGLAGKMLLAICLPLLALVFFAGHYVYDRYRVSQEMAQAQQMLMLVKSSAQLVHELQKERGMSAGFIGSAGSKFADALPQQRAAVDEAIARFRAEDQGIAHEQADQGLAQLAGIRDQVSQLTIEAPRQVAFYSQLIASLLGVVDEISLRSRDAGIALQTNAYAAFLQNKERMGMERATLSNVFAKDSFTPAALQQFMSLLASQQSYLERFRAVATDEQIGLLDTLLQSPVMGEVSKLEQVALDKMAQGGFGVDPEQWFAVSTKKIDLLKQGEDQLYQQLFERVAQMQISSQHNFWWGTLAVLVCLLLTCLISWKVLRDLHLGFVALHRTFSRLVNENDLTVRVNWQSGDELGALSRDLNQFLQHLESLLCEVRRSCDVLTRSAFASNEVIAEVNEGVERGVGQVDLVATAATEMASTVAEIARNATQTSQATQQAIGRARQGDKEVDQTIAAIAQVADTLTQTRQLVNNLHQDTESAVEALSLIKQISDRTNLLALNAAIEAARAGESGRGFAVVADEVRTLANRTQQAADDIEQMLSRLRSGASQAVVAMQSGSEQAALSVTEAKRAGSELTDIVDEVRKVSEMTAQVATATEEQRYVTDDIQNNMLTIREVYEAHRQHSVTLQKNSTELDQLARELAGRIACFRLMEPPASH</sequence>
<comment type="similarity">
    <text evidence="6">Belongs to the methyl-accepting chemotaxis (MCP) protein family.</text>
</comment>
<evidence type="ECO:0000313" key="13">
    <source>
        <dbReference type="Proteomes" id="UP001491613"/>
    </source>
</evidence>
<evidence type="ECO:0000259" key="10">
    <source>
        <dbReference type="PROSITE" id="PS50885"/>
    </source>
</evidence>
<dbReference type="RefSeq" id="WP_342016775.1">
    <property type="nucleotide sequence ID" value="NZ_JAVTII010000001.1"/>
</dbReference>
<dbReference type="InterPro" id="IPR004089">
    <property type="entry name" value="MCPsignal_dom"/>
</dbReference>
<keyword evidence="2 8" id="KW-0812">Transmembrane</keyword>
<dbReference type="CDD" id="cd11386">
    <property type="entry name" value="MCP_signal"/>
    <property type="match status" value="1"/>
</dbReference>
<dbReference type="PROSITE" id="PS50111">
    <property type="entry name" value="CHEMOTAXIS_TRANSDUC_2"/>
    <property type="match status" value="1"/>
</dbReference>
<comment type="subcellular location">
    <subcellularLocation>
        <location evidence="1">Membrane</location>
        <topology evidence="1">Multi-pass membrane protein</topology>
    </subcellularLocation>
</comment>
<name>A0ABU9J7K8_AEREN</name>
<feature type="transmembrane region" description="Helical" evidence="8">
    <location>
        <begin position="297"/>
        <end position="316"/>
    </location>
</feature>
<protein>
    <submittedName>
        <fullName evidence="12">Methyl-accepting chemotaxis protein</fullName>
    </submittedName>
</protein>
<feature type="domain" description="HAMP" evidence="10">
    <location>
        <begin position="339"/>
        <end position="373"/>
    </location>
</feature>
<organism evidence="12 13">
    <name type="scientific">Aeromonas enteropelogenes</name>
    <name type="common">Aeromonas trota</name>
    <dbReference type="NCBI Taxonomy" id="29489"/>
    <lineage>
        <taxon>Bacteria</taxon>
        <taxon>Pseudomonadati</taxon>
        <taxon>Pseudomonadota</taxon>
        <taxon>Gammaproteobacteria</taxon>
        <taxon>Aeromonadales</taxon>
        <taxon>Aeromonadaceae</taxon>
        <taxon>Aeromonas</taxon>
    </lineage>
</organism>
<evidence type="ECO:0000256" key="8">
    <source>
        <dbReference type="SAM" id="Phobius"/>
    </source>
</evidence>
<keyword evidence="3 8" id="KW-1133">Transmembrane helix</keyword>
<evidence type="ECO:0000259" key="9">
    <source>
        <dbReference type="PROSITE" id="PS50111"/>
    </source>
</evidence>
<dbReference type="SUPFAM" id="SSF58104">
    <property type="entry name" value="Methyl-accepting chemotaxis protein (MCP) signaling domain"/>
    <property type="match status" value="1"/>
</dbReference>
<evidence type="ECO:0000256" key="5">
    <source>
        <dbReference type="ARBA" id="ARBA00023224"/>
    </source>
</evidence>
<feature type="domain" description="NIT" evidence="11">
    <location>
        <begin position="50"/>
        <end position="289"/>
    </location>
</feature>
<evidence type="ECO:0000256" key="1">
    <source>
        <dbReference type="ARBA" id="ARBA00004141"/>
    </source>
</evidence>
<dbReference type="SMART" id="SM00283">
    <property type="entry name" value="MA"/>
    <property type="match status" value="1"/>
</dbReference>
<gene>
    <name evidence="12" type="ORF">V1482_03885</name>
</gene>
<keyword evidence="4 8" id="KW-0472">Membrane</keyword>
<dbReference type="InterPro" id="IPR013587">
    <property type="entry name" value="Nitrate/nitrite_sensing"/>
</dbReference>
<dbReference type="InterPro" id="IPR003660">
    <property type="entry name" value="HAMP_dom"/>
</dbReference>
<reference evidence="12 13" key="1">
    <citation type="submission" date="2024-01" db="EMBL/GenBank/DDBJ databases">
        <title>Horizontal gene transfer in Aeromonas trota.</title>
        <authorList>
            <person name="Otero Olarra J.E."/>
            <person name="Perez Valdespino A."/>
        </authorList>
    </citation>
    <scope>NUCLEOTIDE SEQUENCE [LARGE SCALE GENOMIC DNA]</scope>
    <source>
        <strain evidence="12 13">9.1</strain>
    </source>
</reference>
<dbReference type="PANTHER" id="PTHR32089">
    <property type="entry name" value="METHYL-ACCEPTING CHEMOTAXIS PROTEIN MCPB"/>
    <property type="match status" value="1"/>
</dbReference>
<evidence type="ECO:0000313" key="12">
    <source>
        <dbReference type="EMBL" id="MEL3918544.1"/>
    </source>
</evidence>
<dbReference type="EMBL" id="JAZDDP010000001">
    <property type="protein sequence ID" value="MEL3918544.1"/>
    <property type="molecule type" value="Genomic_DNA"/>
</dbReference>
<evidence type="ECO:0000256" key="3">
    <source>
        <dbReference type="ARBA" id="ARBA00022989"/>
    </source>
</evidence>
<evidence type="ECO:0000256" key="6">
    <source>
        <dbReference type="ARBA" id="ARBA00029447"/>
    </source>
</evidence>
<dbReference type="Pfam" id="PF08376">
    <property type="entry name" value="NIT"/>
    <property type="match status" value="1"/>
</dbReference>
<proteinExistence type="inferred from homology"/>
<keyword evidence="13" id="KW-1185">Reference proteome</keyword>
<evidence type="ECO:0000256" key="7">
    <source>
        <dbReference type="PROSITE-ProRule" id="PRU00284"/>
    </source>
</evidence>
<evidence type="ECO:0000256" key="4">
    <source>
        <dbReference type="ARBA" id="ARBA00023136"/>
    </source>
</evidence>
<dbReference type="CDD" id="cd06225">
    <property type="entry name" value="HAMP"/>
    <property type="match status" value="1"/>
</dbReference>
<accession>A0ABU9J7K8</accession>